<sequence length="1390" mass="159152">MSASENFKNILNILINKEDINRTNYIYCMASLSTIKKDLPYIFNYISQNLDQGNWEKYLSVFLDVIASKPAGSFHFTFSESLDLIKYLLSINKHLNSLEAYIKYMRALKIIISSFPPGSDPNHLINLIRGVQTINAQVGLAAVAYFIPQIANEALQIIIPNLNMPVSLFSLTNVLKVIKTITNVPLEFQNDLNLDKFFSVLNLFAKNSDNKSNDDKNSNNHDSNDDVCHRCNYQEFLVYFVANLQEFYDIYNTLVMDQQYFNLILNGIQQSELQRSLVAQMMSTMPSSNFNQNLQIGNQLSALLVTISVYIDDYESTFTKNIVKFAYERKTDQMFIDTLVMMPNDPKRYTTAVFIGAETNLFSNSSFFKSCFPQNPKEDLFIPISNAVKFLISRNLIHQNNVKIILTSLFSMFSNPLISTNKNYLQASADALKSLDQFMDIICLFTYQNIDKIVSFTFLIGIINMILSHQTFVQSFNPSSVLINDFLRCLAVVAHLIESKRKTTQEKISLIRFLSFLKGEDIRVFQPTSLTIIDVVSKYISESTVAMFCAIVLDLFTKDTTYSVVLAALPKLSEEHLNEAMARVDNFSIKNQEDENAIRKQFVLFYKTRICVDPLNTIDHLFKLIEAAKKNNSILFFKRPPPPGFTRAILRLLTIICRNESLTCKLPRIGELVEFALPLEEKALFFVQNQAKKVINEASKNKFIVLNTKFLKNLIGISLFSESIPYLLTKLPRKDDDAIVAAKAWTNHLVSHNESRFHNQDIALAIIRFAEDSSPIPQIISAILPEVAECGLPCVDFAACLVDPPFRKSLKYFSDDPMVVLTFSKFCLSKNEEERIAAYKFVFHFFGLPESFSENDILSHYEKKHPKNDRISLFLSLFLNVFQLHKKYGTSVFQKITKESVIQKHHALLTRAIVDANCEISESVLYDFTKKSFKSPNICFEAQKTLKSVAIQNMDLFVKFLLSNNLNEFSTNVVRRITYSTDLRTKLIAKFIEILQKSVASNSRQGKLLEFIVISDISGELSTICCGNLLLIIVMILGLSFGSQKKLPKLQPSFELITKRKMTFKFETDNIISFDKTLEYFSHVLMKIPVTQLNEFCRGCFESVKAGNEYVIIAIGILFIHLSKAYSDFGSITAERLKTSLWDTVSKSLNRSGMKTRRYFAYVLNRVLTIPNIDAISNISKNHIFNTILESLTGELDDFKSDAIDIVCIFLPYLKAGGDITLAFDPEKLVACLQRSLKRTEINARILTALNILVDQKISFFGERKGTKLNVVEIATKIVKGTQTEQHLCYEMFKKMFQVDSDEEVVKMFYIRFSDDDFQELCYRLVNQAKPDEIDENWMQVLIWIGESMKNKREIVPDYKPKMFNLLLQIFSNEKHSCSALAMKWMKEFM</sequence>
<keyword evidence="2" id="KW-1185">Reference proteome</keyword>
<evidence type="ECO:0000313" key="1">
    <source>
        <dbReference type="EMBL" id="OHS96227.1"/>
    </source>
</evidence>
<accession>A0A1J4JF07</accession>
<gene>
    <name evidence="1" type="ORF">TRFO_37639</name>
</gene>
<dbReference type="RefSeq" id="XP_068349364.1">
    <property type="nucleotide sequence ID" value="XM_068511554.1"/>
</dbReference>
<comment type="caution">
    <text evidence="1">The sequence shown here is derived from an EMBL/GenBank/DDBJ whole genome shotgun (WGS) entry which is preliminary data.</text>
</comment>
<proteinExistence type="predicted"/>
<dbReference type="SUPFAM" id="SSF48371">
    <property type="entry name" value="ARM repeat"/>
    <property type="match status" value="1"/>
</dbReference>
<protein>
    <submittedName>
        <fullName evidence="1">Uncharacterized protein</fullName>
    </submittedName>
</protein>
<dbReference type="Proteomes" id="UP000179807">
    <property type="component" value="Unassembled WGS sequence"/>
</dbReference>
<dbReference type="VEuPathDB" id="TrichDB:TRFO_37639"/>
<dbReference type="EMBL" id="MLAK01001191">
    <property type="protein sequence ID" value="OHS96227.1"/>
    <property type="molecule type" value="Genomic_DNA"/>
</dbReference>
<evidence type="ECO:0000313" key="2">
    <source>
        <dbReference type="Proteomes" id="UP000179807"/>
    </source>
</evidence>
<dbReference type="GeneID" id="94846258"/>
<name>A0A1J4JF07_9EUKA</name>
<reference evidence="1" key="1">
    <citation type="submission" date="2016-10" db="EMBL/GenBank/DDBJ databases">
        <authorList>
            <person name="Benchimol M."/>
            <person name="Almeida L.G."/>
            <person name="Vasconcelos A.T."/>
            <person name="Perreira-Neves A."/>
            <person name="Rosa I.A."/>
            <person name="Tasca T."/>
            <person name="Bogo M.R."/>
            <person name="de Souza W."/>
        </authorList>
    </citation>
    <scope>NUCLEOTIDE SEQUENCE [LARGE SCALE GENOMIC DNA]</scope>
    <source>
        <strain evidence="1">K</strain>
    </source>
</reference>
<organism evidence="1 2">
    <name type="scientific">Tritrichomonas foetus</name>
    <dbReference type="NCBI Taxonomy" id="1144522"/>
    <lineage>
        <taxon>Eukaryota</taxon>
        <taxon>Metamonada</taxon>
        <taxon>Parabasalia</taxon>
        <taxon>Tritrichomonadida</taxon>
        <taxon>Tritrichomonadidae</taxon>
        <taxon>Tritrichomonas</taxon>
    </lineage>
</organism>
<dbReference type="InterPro" id="IPR016024">
    <property type="entry name" value="ARM-type_fold"/>
</dbReference>